<dbReference type="Proteomes" id="UP000272004">
    <property type="component" value="Unassembled WGS sequence"/>
</dbReference>
<dbReference type="EMBL" id="JACIDG010000010">
    <property type="protein sequence ID" value="MBB3916633.1"/>
    <property type="molecule type" value="Genomic_DNA"/>
</dbReference>
<dbReference type="AlphaFoldDB" id="A0A7W6B9V6"/>
<evidence type="ECO:0000313" key="1">
    <source>
        <dbReference type="EMBL" id="MBB3916633.1"/>
    </source>
</evidence>
<reference evidence="1 4" key="2">
    <citation type="submission" date="2020-08" db="EMBL/GenBank/DDBJ databases">
        <title>Genomic Encyclopedia of Type Strains, Phase IV (KMG-IV): sequencing the most valuable type-strain genomes for metagenomic binning, comparative biology and taxonomic classification.</title>
        <authorList>
            <person name="Goeker M."/>
        </authorList>
    </citation>
    <scope>NUCLEOTIDE SEQUENCE [LARGE SCALE GENOMIC DNA]</scope>
    <source>
        <strain evidence="1 4">DSM 19331</strain>
    </source>
</reference>
<dbReference type="RefSeq" id="WP_126828534.1">
    <property type="nucleotide sequence ID" value="NZ_JACIDG010000010.1"/>
</dbReference>
<protein>
    <submittedName>
        <fullName evidence="1">Uncharacterized protein</fullName>
    </submittedName>
</protein>
<sequence>MSLPSKEDARLCASVIKEVVEARGLKGDHQAIATLTITVAKLYNKGIRERDALFAETMRIAEIPTTSSNRA</sequence>
<dbReference type="Proteomes" id="UP000545490">
    <property type="component" value="Unassembled WGS sequence"/>
</dbReference>
<dbReference type="EMBL" id="RJJU01000011">
    <property type="protein sequence ID" value="RUM10695.1"/>
    <property type="molecule type" value="Genomic_DNA"/>
</dbReference>
<proteinExistence type="predicted"/>
<gene>
    <name evidence="2" type="ORF">EFB14_20660</name>
    <name evidence="1" type="ORF">GGQ65_003942</name>
</gene>
<name>A0A7W6B9V6_9HYPH</name>
<keyword evidence="3" id="KW-1185">Reference proteome</keyword>
<evidence type="ECO:0000313" key="3">
    <source>
        <dbReference type="Proteomes" id="UP000272004"/>
    </source>
</evidence>
<organism evidence="1 4">
    <name type="scientific">Rhizobium fabae</name>
    <dbReference type="NCBI Taxonomy" id="573179"/>
    <lineage>
        <taxon>Bacteria</taxon>
        <taxon>Pseudomonadati</taxon>
        <taxon>Pseudomonadota</taxon>
        <taxon>Alphaproteobacteria</taxon>
        <taxon>Hyphomicrobiales</taxon>
        <taxon>Rhizobiaceae</taxon>
        <taxon>Rhizobium/Agrobacterium group</taxon>
        <taxon>Rhizobium</taxon>
    </lineage>
</organism>
<accession>A0A7W6B9V6</accession>
<reference evidence="2 3" key="1">
    <citation type="submission" date="2018-11" db="EMBL/GenBank/DDBJ databases">
        <authorList>
            <person name="Huo Y."/>
        </authorList>
    </citation>
    <scope>NUCLEOTIDE SEQUENCE [LARGE SCALE GENOMIC DNA]</scope>
    <source>
        <strain evidence="2 3">CCBAU 33202</strain>
    </source>
</reference>
<evidence type="ECO:0000313" key="4">
    <source>
        <dbReference type="Proteomes" id="UP000545490"/>
    </source>
</evidence>
<evidence type="ECO:0000313" key="2">
    <source>
        <dbReference type="EMBL" id="RUM10695.1"/>
    </source>
</evidence>
<comment type="caution">
    <text evidence="1">The sequence shown here is derived from an EMBL/GenBank/DDBJ whole genome shotgun (WGS) entry which is preliminary data.</text>
</comment>